<dbReference type="PANTHER" id="PTHR24221:SF654">
    <property type="entry name" value="ATP-BINDING CASSETTE SUB-FAMILY B MEMBER 6"/>
    <property type="match status" value="1"/>
</dbReference>
<dbReference type="EMBL" id="BMML01000001">
    <property type="protein sequence ID" value="GGM88764.1"/>
    <property type="molecule type" value="Genomic_DNA"/>
</dbReference>
<evidence type="ECO:0000256" key="9">
    <source>
        <dbReference type="ARBA" id="ARBA00022989"/>
    </source>
</evidence>
<dbReference type="Pfam" id="PF03412">
    <property type="entry name" value="Peptidase_C39"/>
    <property type="match status" value="1"/>
</dbReference>
<evidence type="ECO:0000256" key="3">
    <source>
        <dbReference type="ARBA" id="ARBA00022475"/>
    </source>
</evidence>
<dbReference type="PANTHER" id="PTHR24221">
    <property type="entry name" value="ATP-BINDING CASSETTE SUB-FAMILY B"/>
    <property type="match status" value="1"/>
</dbReference>
<dbReference type="GO" id="GO:0016887">
    <property type="term" value="F:ATP hydrolysis activity"/>
    <property type="evidence" value="ECO:0007669"/>
    <property type="project" value="InterPro"/>
</dbReference>
<evidence type="ECO:0000256" key="12">
    <source>
        <dbReference type="ARBA" id="ARBA00061644"/>
    </source>
</evidence>
<comment type="subcellular location">
    <subcellularLocation>
        <location evidence="1">Cell membrane</location>
        <topology evidence="1">Multi-pass membrane protein</topology>
    </subcellularLocation>
</comment>
<reference evidence="18" key="1">
    <citation type="journal article" date="2014" name="Int. J. Syst. Evol. Microbiol.">
        <title>Complete genome sequence of Corynebacterium casei LMG S-19264T (=DSM 44701T), isolated from a smear-ripened cheese.</title>
        <authorList>
            <consortium name="US DOE Joint Genome Institute (JGI-PGF)"/>
            <person name="Walter F."/>
            <person name="Albersmeier A."/>
            <person name="Kalinowski J."/>
            <person name="Ruckert C."/>
        </authorList>
    </citation>
    <scope>NUCLEOTIDE SEQUENCE</scope>
    <source>
        <strain evidence="18">CGMCC 4.7110</strain>
    </source>
</reference>
<evidence type="ECO:0000259" key="15">
    <source>
        <dbReference type="PROSITE" id="PS50893"/>
    </source>
</evidence>
<reference evidence="18" key="2">
    <citation type="submission" date="2020-09" db="EMBL/GenBank/DDBJ databases">
        <authorList>
            <person name="Sun Q."/>
            <person name="Zhou Y."/>
        </authorList>
    </citation>
    <scope>NUCLEOTIDE SEQUENCE</scope>
    <source>
        <strain evidence="18">CGMCC 4.7110</strain>
    </source>
</reference>
<dbReference type="Gene3D" id="1.20.1560.10">
    <property type="entry name" value="ABC transporter type 1, transmembrane domain"/>
    <property type="match status" value="1"/>
</dbReference>
<keyword evidence="2" id="KW-0813">Transport</keyword>
<dbReference type="InterPro" id="IPR039421">
    <property type="entry name" value="Type_1_exporter"/>
</dbReference>
<dbReference type="GO" id="GO:0006508">
    <property type="term" value="P:proteolysis"/>
    <property type="evidence" value="ECO:0007669"/>
    <property type="project" value="InterPro"/>
</dbReference>
<dbReference type="InterPro" id="IPR027417">
    <property type="entry name" value="P-loop_NTPase"/>
</dbReference>
<keyword evidence="6" id="KW-0645">Protease</keyword>
<dbReference type="GO" id="GO:0008234">
    <property type="term" value="F:cysteine-type peptidase activity"/>
    <property type="evidence" value="ECO:0007669"/>
    <property type="project" value="UniProtKB-KW"/>
</dbReference>
<feature type="compositionally biased region" description="Low complexity" evidence="13">
    <location>
        <begin position="9"/>
        <end position="34"/>
    </location>
</feature>
<evidence type="ECO:0000313" key="18">
    <source>
        <dbReference type="EMBL" id="GGM88764.1"/>
    </source>
</evidence>
<keyword evidence="8" id="KW-0653">Protein transport</keyword>
<comment type="caution">
    <text evidence="18">The sequence shown here is derived from an EMBL/GenBank/DDBJ whole genome shotgun (WGS) entry which is preliminary data.</text>
</comment>
<dbReference type="InterPro" id="IPR003439">
    <property type="entry name" value="ABC_transporter-like_ATP-bd"/>
</dbReference>
<keyword evidence="5" id="KW-0547">Nucleotide-binding</keyword>
<dbReference type="InterPro" id="IPR017871">
    <property type="entry name" value="ABC_transporter-like_CS"/>
</dbReference>
<dbReference type="InterPro" id="IPR003593">
    <property type="entry name" value="AAA+_ATPase"/>
</dbReference>
<evidence type="ECO:0000313" key="19">
    <source>
        <dbReference type="Proteomes" id="UP000653411"/>
    </source>
</evidence>
<feature type="transmembrane region" description="Helical" evidence="14">
    <location>
        <begin position="245"/>
        <end position="264"/>
    </location>
</feature>
<evidence type="ECO:0000259" key="17">
    <source>
        <dbReference type="PROSITE" id="PS50990"/>
    </source>
</evidence>
<dbReference type="SUPFAM" id="SSF90123">
    <property type="entry name" value="ABC transporter transmembrane region"/>
    <property type="match status" value="1"/>
</dbReference>
<evidence type="ECO:0000256" key="2">
    <source>
        <dbReference type="ARBA" id="ARBA00022448"/>
    </source>
</evidence>
<dbReference type="SMART" id="SM00382">
    <property type="entry name" value="AAA"/>
    <property type="match status" value="1"/>
</dbReference>
<evidence type="ECO:0000256" key="5">
    <source>
        <dbReference type="ARBA" id="ARBA00022741"/>
    </source>
</evidence>
<dbReference type="GO" id="GO:0015031">
    <property type="term" value="P:protein transport"/>
    <property type="evidence" value="ECO:0007669"/>
    <property type="project" value="UniProtKB-KW"/>
</dbReference>
<evidence type="ECO:0000256" key="4">
    <source>
        <dbReference type="ARBA" id="ARBA00022692"/>
    </source>
</evidence>
<dbReference type="GO" id="GO:0005524">
    <property type="term" value="F:ATP binding"/>
    <property type="evidence" value="ECO:0007669"/>
    <property type="project" value="UniProtKB-KW"/>
</dbReference>
<evidence type="ECO:0000256" key="13">
    <source>
        <dbReference type="SAM" id="MobiDB-lite"/>
    </source>
</evidence>
<keyword evidence="4 14" id="KW-0812">Transmembrane</keyword>
<dbReference type="InterPro" id="IPR005074">
    <property type="entry name" value="Peptidase_C39"/>
</dbReference>
<dbReference type="GO" id="GO:0005886">
    <property type="term" value="C:plasma membrane"/>
    <property type="evidence" value="ECO:0007669"/>
    <property type="project" value="UniProtKB-SubCell"/>
</dbReference>
<feature type="transmembrane region" description="Helical" evidence="14">
    <location>
        <begin position="355"/>
        <end position="377"/>
    </location>
</feature>
<keyword evidence="7" id="KW-0067">ATP-binding</keyword>
<feature type="region of interest" description="Disordered" evidence="13">
    <location>
        <begin position="1"/>
        <end position="53"/>
    </location>
</feature>
<keyword evidence="6" id="KW-0378">Hydrolase</keyword>
<name>A0A917UH82_9ACTN</name>
<accession>A0A917UH82</accession>
<feature type="transmembrane region" description="Helical" evidence="14">
    <location>
        <begin position="383"/>
        <end position="403"/>
    </location>
</feature>
<dbReference type="Pfam" id="PF00664">
    <property type="entry name" value="ABC_membrane"/>
    <property type="match status" value="1"/>
</dbReference>
<organism evidence="18 19">
    <name type="scientific">Streptomyces fuscichromogenes</name>
    <dbReference type="NCBI Taxonomy" id="1324013"/>
    <lineage>
        <taxon>Bacteria</taxon>
        <taxon>Bacillati</taxon>
        <taxon>Actinomycetota</taxon>
        <taxon>Actinomycetes</taxon>
        <taxon>Kitasatosporales</taxon>
        <taxon>Streptomycetaceae</taxon>
        <taxon>Streptomyces</taxon>
    </lineage>
</organism>
<dbReference type="PROSITE" id="PS50893">
    <property type="entry name" value="ABC_TRANSPORTER_2"/>
    <property type="match status" value="1"/>
</dbReference>
<dbReference type="GO" id="GO:0034040">
    <property type="term" value="F:ATPase-coupled lipid transmembrane transporter activity"/>
    <property type="evidence" value="ECO:0007669"/>
    <property type="project" value="TreeGrafter"/>
</dbReference>
<feature type="transmembrane region" description="Helical" evidence="14">
    <location>
        <begin position="284"/>
        <end position="302"/>
    </location>
</feature>
<keyword evidence="9 14" id="KW-1133">Transmembrane helix</keyword>
<feature type="domain" description="ABC transmembrane type-1" evidence="16">
    <location>
        <begin position="249"/>
        <end position="527"/>
    </location>
</feature>
<proteinExistence type="inferred from homology"/>
<dbReference type="PROSITE" id="PS50929">
    <property type="entry name" value="ABC_TM1F"/>
    <property type="match status" value="1"/>
</dbReference>
<dbReference type="SUPFAM" id="SSF52540">
    <property type="entry name" value="P-loop containing nucleoside triphosphate hydrolases"/>
    <property type="match status" value="1"/>
</dbReference>
<dbReference type="InterPro" id="IPR011527">
    <property type="entry name" value="ABC1_TM_dom"/>
</dbReference>
<keyword evidence="11" id="KW-0080">Bacteriocin transport</keyword>
<keyword evidence="6" id="KW-0788">Thiol protease</keyword>
<protein>
    <submittedName>
        <fullName evidence="18">NHLP family bacteriocin export ABC transporter peptidase/permease/ATPase</fullName>
    </submittedName>
</protein>
<dbReference type="Gene3D" id="3.40.50.300">
    <property type="entry name" value="P-loop containing nucleotide triphosphate hydrolases"/>
    <property type="match status" value="1"/>
</dbReference>
<dbReference type="InterPro" id="IPR036640">
    <property type="entry name" value="ABC1_TM_sf"/>
</dbReference>
<dbReference type="FunFam" id="3.40.50.300:FF:000299">
    <property type="entry name" value="ABC transporter ATP-binding protein/permease"/>
    <property type="match status" value="1"/>
</dbReference>
<comment type="similarity">
    <text evidence="12">Belongs to the ABC transporter superfamily. Lipid exporter (TC 3.A.1.106) family.</text>
</comment>
<keyword evidence="3" id="KW-1003">Cell membrane</keyword>
<evidence type="ECO:0000256" key="8">
    <source>
        <dbReference type="ARBA" id="ARBA00022927"/>
    </source>
</evidence>
<evidence type="ECO:0000259" key="16">
    <source>
        <dbReference type="PROSITE" id="PS50929"/>
    </source>
</evidence>
<evidence type="ECO:0000256" key="11">
    <source>
        <dbReference type="ARBA" id="ARBA00043264"/>
    </source>
</evidence>
<evidence type="ECO:0000256" key="6">
    <source>
        <dbReference type="ARBA" id="ARBA00022807"/>
    </source>
</evidence>
<feature type="transmembrane region" description="Helical" evidence="14">
    <location>
        <begin position="464"/>
        <end position="489"/>
    </location>
</feature>
<dbReference type="AlphaFoldDB" id="A0A917UH82"/>
<feature type="domain" description="ABC transporter" evidence="15">
    <location>
        <begin position="558"/>
        <end position="787"/>
    </location>
</feature>
<keyword evidence="19" id="KW-1185">Reference proteome</keyword>
<feature type="transmembrane region" description="Helical" evidence="14">
    <location>
        <begin position="501"/>
        <end position="523"/>
    </location>
</feature>
<dbReference type="Proteomes" id="UP000653411">
    <property type="component" value="Unassembled WGS sequence"/>
</dbReference>
<dbReference type="Pfam" id="PF00005">
    <property type="entry name" value="ABC_tran"/>
    <property type="match status" value="1"/>
</dbReference>
<evidence type="ECO:0000256" key="1">
    <source>
        <dbReference type="ARBA" id="ARBA00004651"/>
    </source>
</evidence>
<keyword evidence="10 14" id="KW-0472">Membrane</keyword>
<dbReference type="GO" id="GO:0140359">
    <property type="term" value="F:ABC-type transporter activity"/>
    <property type="evidence" value="ECO:0007669"/>
    <property type="project" value="InterPro"/>
</dbReference>
<sequence>MTMSPSSPPRSASPQNRDGAPAANTPSPAAASRSGPLRYRRQAVKARGGSRECGQALETGRLLSRPLLVRRLAERLLPSRDRRRVPVRLQAQTSDCGAASLSMVLALHGVDVPVRDLRDATATGRDGVSARRLLDVARGYGFEGRGVRVPLQRLHDLPTGAILFWNFDHFVVLERVSGPWVYLVDPQHGRRRLPLEQVGDSFTGVALVLTPPLKNPSAGHTPKRPAGTARPWRYLRLFLPGTRRWTPFVVCSLLLLGFNLATPLATNYVVESVAPGHAVGHLEFLAVGLVCLVGLDFVLQFVRSAAFLAIQTLVDETVTLGIVHRLFALPYGFFTSRSPGDLQQRVRTSSTVRQTLSATAFASVFDGLLILVYMALLLIADPLLAAFVIVLALLQVALVALFWRRQGYAGADALEAQARADGELTELLEGMGTLKSAGLEAVAGRRWSQTLAEELNTRLRSRRLAALASSLSIALQVGAPLLILVAGSVRISQGGISEGRVLGFSVLAMGLLVPLANLAQVCLQTSALGASLSRLSDILESPVERVPGTMGPRVAGDLAVENVSFAYQGGPAVLADVSFDVPRGSFTTLIGASGSGKSTCGLLLAGLYAPTAGRVLAGGQDLASVDTAEYRRAIAFVTQDARLFGASIRDNIAWGGTDVSDADVEEAARVAGIHEDVAAMPMGYQTLLASGGGGLSGGQRQRVVLARALVRRPRLLILDEATSALDPVVEREVFQRLTALDCTLVVIAHRLTAVEDADQVVVLEKGRVVQHGRHRDLMAADGPYRELAS</sequence>
<dbReference type="Gene3D" id="3.90.70.10">
    <property type="entry name" value="Cysteine proteinases"/>
    <property type="match status" value="1"/>
</dbReference>
<gene>
    <name evidence="18" type="ORF">GCM10011578_005400</name>
</gene>
<evidence type="ECO:0000256" key="7">
    <source>
        <dbReference type="ARBA" id="ARBA00022840"/>
    </source>
</evidence>
<dbReference type="GO" id="GO:0043213">
    <property type="term" value="P:bacteriocin transport"/>
    <property type="evidence" value="ECO:0007669"/>
    <property type="project" value="UniProtKB-KW"/>
</dbReference>
<dbReference type="PROSITE" id="PS50990">
    <property type="entry name" value="PEPTIDASE_C39"/>
    <property type="match status" value="1"/>
</dbReference>
<dbReference type="PROSITE" id="PS00211">
    <property type="entry name" value="ABC_TRANSPORTER_1"/>
    <property type="match status" value="1"/>
</dbReference>
<evidence type="ECO:0000256" key="10">
    <source>
        <dbReference type="ARBA" id="ARBA00023136"/>
    </source>
</evidence>
<evidence type="ECO:0000256" key="14">
    <source>
        <dbReference type="SAM" id="Phobius"/>
    </source>
</evidence>
<feature type="domain" description="Peptidase C39" evidence="17">
    <location>
        <begin position="90"/>
        <end position="209"/>
    </location>
</feature>